<dbReference type="EMBL" id="ML002453">
    <property type="protein sequence ID" value="RKP37733.1"/>
    <property type="molecule type" value="Genomic_DNA"/>
</dbReference>
<proteinExistence type="predicted"/>
<organism evidence="3 4">
    <name type="scientific">Dimargaris cristalligena</name>
    <dbReference type="NCBI Taxonomy" id="215637"/>
    <lineage>
        <taxon>Eukaryota</taxon>
        <taxon>Fungi</taxon>
        <taxon>Fungi incertae sedis</taxon>
        <taxon>Zoopagomycota</taxon>
        <taxon>Kickxellomycotina</taxon>
        <taxon>Dimargaritomycetes</taxon>
        <taxon>Dimargaritales</taxon>
        <taxon>Dimargaritaceae</taxon>
        <taxon>Dimargaris</taxon>
    </lineage>
</organism>
<feature type="region of interest" description="Disordered" evidence="2">
    <location>
        <begin position="76"/>
        <end position="115"/>
    </location>
</feature>
<sequence length="115" mass="12595">MGCDLELLSLNPIHPKATFLSQSPLIYTASLSSTMLSRQPTRLTLTPTDLNAFEERRLEYAQQHPELLTRFAETIRPTGASTTGASATDPQPGTLEAKLAERTKKTTAQRIGLDP</sequence>
<gene>
    <name evidence="3" type="ORF">BJ085DRAFT_38145</name>
</gene>
<dbReference type="AlphaFoldDB" id="A0A4P9ZVW5"/>
<evidence type="ECO:0000313" key="4">
    <source>
        <dbReference type="Proteomes" id="UP000268162"/>
    </source>
</evidence>
<keyword evidence="1" id="KW-0833">Ubl conjugation pathway</keyword>
<reference evidence="4" key="1">
    <citation type="journal article" date="2018" name="Nat. Microbiol.">
        <title>Leveraging single-cell genomics to expand the fungal tree of life.</title>
        <authorList>
            <person name="Ahrendt S.R."/>
            <person name="Quandt C.A."/>
            <person name="Ciobanu D."/>
            <person name="Clum A."/>
            <person name="Salamov A."/>
            <person name="Andreopoulos B."/>
            <person name="Cheng J.F."/>
            <person name="Woyke T."/>
            <person name="Pelin A."/>
            <person name="Henrissat B."/>
            <person name="Reynolds N.K."/>
            <person name="Benny G.L."/>
            <person name="Smith M.E."/>
            <person name="James T.Y."/>
            <person name="Grigoriev I.V."/>
        </authorList>
    </citation>
    <scope>NUCLEOTIDE SEQUENCE [LARGE SCALE GENOMIC DNA]</scope>
    <source>
        <strain evidence="4">RSA 468</strain>
    </source>
</reference>
<dbReference type="GO" id="GO:0031145">
    <property type="term" value="P:anaphase-promoting complex-dependent catabolic process"/>
    <property type="evidence" value="ECO:0007669"/>
    <property type="project" value="InterPro"/>
</dbReference>
<accession>A0A4P9ZVW5</accession>
<evidence type="ECO:0000313" key="3">
    <source>
        <dbReference type="EMBL" id="RKP37733.1"/>
    </source>
</evidence>
<keyword evidence="4" id="KW-1185">Reference proteome</keyword>
<dbReference type="Proteomes" id="UP000268162">
    <property type="component" value="Unassembled WGS sequence"/>
</dbReference>
<protein>
    <submittedName>
        <fullName evidence="3">Uncharacterized protein</fullName>
    </submittedName>
</protein>
<dbReference type="InterPro" id="IPR018860">
    <property type="entry name" value="APC_suCDC26"/>
</dbReference>
<evidence type="ECO:0000256" key="1">
    <source>
        <dbReference type="ARBA" id="ARBA00022786"/>
    </source>
</evidence>
<evidence type="ECO:0000256" key="2">
    <source>
        <dbReference type="SAM" id="MobiDB-lite"/>
    </source>
</evidence>
<dbReference type="Pfam" id="PF10471">
    <property type="entry name" value="ANAPC_CDC26"/>
    <property type="match status" value="1"/>
</dbReference>
<dbReference type="GO" id="GO:0005680">
    <property type="term" value="C:anaphase-promoting complex"/>
    <property type="evidence" value="ECO:0007669"/>
    <property type="project" value="InterPro"/>
</dbReference>
<name>A0A4P9ZVW5_9FUNG</name>
<feature type="compositionally biased region" description="Low complexity" evidence="2">
    <location>
        <begin position="78"/>
        <end position="88"/>
    </location>
</feature>